<dbReference type="EMBL" id="JALHLE010000001">
    <property type="protein sequence ID" value="MCJ2176960.1"/>
    <property type="molecule type" value="Genomic_DNA"/>
</dbReference>
<dbReference type="GO" id="GO:0016787">
    <property type="term" value="F:hydrolase activity"/>
    <property type="evidence" value="ECO:0007669"/>
    <property type="project" value="UniProtKB-KW"/>
</dbReference>
<protein>
    <submittedName>
        <fullName evidence="2">Alpha/beta hydrolase</fullName>
    </submittedName>
</protein>
<dbReference type="InterPro" id="IPR029058">
    <property type="entry name" value="AB_hydrolase_fold"/>
</dbReference>
<dbReference type="InterPro" id="IPR000073">
    <property type="entry name" value="AB_hydrolase_1"/>
</dbReference>
<keyword evidence="2" id="KW-0378">Hydrolase</keyword>
<evidence type="ECO:0000313" key="2">
    <source>
        <dbReference type="EMBL" id="MCJ2176960.1"/>
    </source>
</evidence>
<organism evidence="2 3">
    <name type="scientific">Novosphingobium album</name>
    <name type="common">ex Hu et al. 2023</name>
    <dbReference type="NCBI Taxonomy" id="2930093"/>
    <lineage>
        <taxon>Bacteria</taxon>
        <taxon>Pseudomonadati</taxon>
        <taxon>Pseudomonadota</taxon>
        <taxon>Alphaproteobacteria</taxon>
        <taxon>Sphingomonadales</taxon>
        <taxon>Sphingomonadaceae</taxon>
        <taxon>Novosphingobium</taxon>
    </lineage>
</organism>
<name>A0ABT0AW32_9SPHN</name>
<evidence type="ECO:0000313" key="3">
    <source>
        <dbReference type="Proteomes" id="UP001162880"/>
    </source>
</evidence>
<dbReference type="RefSeq" id="WP_243989950.1">
    <property type="nucleotide sequence ID" value="NZ_JALHLE010000001.1"/>
</dbReference>
<proteinExistence type="predicted"/>
<dbReference type="SUPFAM" id="SSF53474">
    <property type="entry name" value="alpha/beta-Hydrolases"/>
    <property type="match status" value="1"/>
</dbReference>
<dbReference type="PANTHER" id="PTHR37946:SF1">
    <property type="entry name" value="SLL1969 PROTEIN"/>
    <property type="match status" value="1"/>
</dbReference>
<reference evidence="2" key="1">
    <citation type="submission" date="2022-03" db="EMBL/GenBank/DDBJ databases">
        <title>Identification of a novel bacterium isolated from mangrove sediments.</title>
        <authorList>
            <person name="Pan X."/>
        </authorList>
    </citation>
    <scope>NUCLEOTIDE SEQUENCE</scope>
    <source>
        <strain evidence="2">B2580</strain>
    </source>
</reference>
<dbReference type="PANTHER" id="PTHR37946">
    <property type="entry name" value="SLL1969 PROTEIN"/>
    <property type="match status" value="1"/>
</dbReference>
<comment type="caution">
    <text evidence="2">The sequence shown here is derived from an EMBL/GenBank/DDBJ whole genome shotgun (WGS) entry which is preliminary data.</text>
</comment>
<dbReference type="Pfam" id="PF12697">
    <property type="entry name" value="Abhydrolase_6"/>
    <property type="match status" value="1"/>
</dbReference>
<dbReference type="Proteomes" id="UP001162880">
    <property type="component" value="Unassembled WGS sequence"/>
</dbReference>
<dbReference type="Gene3D" id="3.40.50.1820">
    <property type="entry name" value="alpha/beta hydrolase"/>
    <property type="match status" value="1"/>
</dbReference>
<sequence length="256" mass="28159">MARIESPIQAPFLGLAFLELGRSLMEAASTLALSPVLAMAPRGDGHPVVVLPGFATSDSMTVLLRSFLSLQGYDVHPMDLGWNFDHHTVGENGEHIAERIRVIRQETGRKVSLVGWSLGGVIAREAARRDPEDLRQVISLGSPFSGDPHATNLKSFYQFATGNDFSSEKMQERYRNGPRVLPIPSTAVFSRTDGITAWENCIGDSDEINENVEVVSSHFGFVTNPAVFQIIADRLSQPEGKWQRFVPRTPLSSVLD</sequence>
<evidence type="ECO:0000259" key="1">
    <source>
        <dbReference type="Pfam" id="PF12697"/>
    </source>
</evidence>
<gene>
    <name evidence="2" type="ORF">MTR64_00120</name>
</gene>
<feature type="domain" description="AB hydrolase-1" evidence="1">
    <location>
        <begin position="48"/>
        <end position="176"/>
    </location>
</feature>
<accession>A0ABT0AW32</accession>
<keyword evidence="3" id="KW-1185">Reference proteome</keyword>